<comment type="caution">
    <text evidence="1">The sequence shown here is derived from an EMBL/GenBank/DDBJ whole genome shotgun (WGS) entry which is preliminary data.</text>
</comment>
<accession>A0A9W7W1P2</accession>
<dbReference type="EMBL" id="RIBY02001978">
    <property type="protein sequence ID" value="KAH9826585.1"/>
    <property type="molecule type" value="Genomic_DNA"/>
</dbReference>
<evidence type="ECO:0000313" key="2">
    <source>
        <dbReference type="Proteomes" id="UP001138500"/>
    </source>
</evidence>
<evidence type="ECO:0000313" key="1">
    <source>
        <dbReference type="EMBL" id="KAH9826585.1"/>
    </source>
</evidence>
<dbReference type="Proteomes" id="UP001138500">
    <property type="component" value="Unassembled WGS sequence"/>
</dbReference>
<keyword evidence="2" id="KW-1185">Reference proteome</keyword>
<protein>
    <submittedName>
        <fullName evidence="1">Uncharacterized protein</fullName>
    </submittedName>
</protein>
<name>A0A9W7W1P2_9PEZI</name>
<proteinExistence type="predicted"/>
<gene>
    <name evidence="1" type="ORF">Tdes44962_MAKER00549</name>
</gene>
<organism evidence="1 2">
    <name type="scientific">Teratosphaeria destructans</name>
    <dbReference type="NCBI Taxonomy" id="418781"/>
    <lineage>
        <taxon>Eukaryota</taxon>
        <taxon>Fungi</taxon>
        <taxon>Dikarya</taxon>
        <taxon>Ascomycota</taxon>
        <taxon>Pezizomycotina</taxon>
        <taxon>Dothideomycetes</taxon>
        <taxon>Dothideomycetidae</taxon>
        <taxon>Mycosphaerellales</taxon>
        <taxon>Teratosphaeriaceae</taxon>
        <taxon>Teratosphaeria</taxon>
    </lineage>
</organism>
<sequence>MPALAPAESCPDWVVDVADGANCEDEVLMLLLPPLVLDCSVCVTVTVAAADERVDDEEMEGVVVLDVTLVVEDGTTADDDVDAAVVTGVCKTMYTPW</sequence>
<reference evidence="1 2" key="2">
    <citation type="journal article" date="2021" name="Curr. Genet.">
        <title>Genetic response to nitrogen starvation in the aggressive Eucalyptus foliar pathogen Teratosphaeria destructans.</title>
        <authorList>
            <person name="Havenga M."/>
            <person name="Wingfield B.D."/>
            <person name="Wingfield M.J."/>
            <person name="Dreyer L.L."/>
            <person name="Roets F."/>
            <person name="Aylward J."/>
        </authorList>
    </citation>
    <scope>NUCLEOTIDE SEQUENCE [LARGE SCALE GENOMIC DNA]</scope>
    <source>
        <strain evidence="1">CMW44962</strain>
    </source>
</reference>
<dbReference type="AlphaFoldDB" id="A0A9W7W1P2"/>
<reference evidence="1 2" key="1">
    <citation type="journal article" date="2018" name="IMA Fungus">
        <title>IMA Genome-F 10: Nine draft genome sequences of Claviceps purpurea s.lat., including C. arundinis, C. humidiphila, and C. cf. spartinae, pseudomolecules for the pitch canker pathogen Fusarium circinatum, draft genome of Davidsoniella eucalypti, Grosmannia galeiformis, Quambalaria eucalypti, and Teratosphaeria destructans.</title>
        <authorList>
            <person name="Wingfield B.D."/>
            <person name="Liu M."/>
            <person name="Nguyen H.D."/>
            <person name="Lane F.A."/>
            <person name="Morgan S.W."/>
            <person name="De Vos L."/>
            <person name="Wilken P.M."/>
            <person name="Duong T.A."/>
            <person name="Aylward J."/>
            <person name="Coetzee M.P."/>
            <person name="Dadej K."/>
            <person name="De Beer Z.W."/>
            <person name="Findlay W."/>
            <person name="Havenga M."/>
            <person name="Kolarik M."/>
            <person name="Menzies J.G."/>
            <person name="Naidoo K."/>
            <person name="Pochopski O."/>
            <person name="Shoukouhi P."/>
            <person name="Santana Q.C."/>
            <person name="Seifert K.A."/>
            <person name="Soal N."/>
            <person name="Steenkamp E.T."/>
            <person name="Tatham C.T."/>
            <person name="van der Nest M.A."/>
            <person name="Wingfield M.J."/>
        </authorList>
    </citation>
    <scope>NUCLEOTIDE SEQUENCE [LARGE SCALE GENOMIC DNA]</scope>
    <source>
        <strain evidence="1">CMW44962</strain>
    </source>
</reference>